<dbReference type="InterPro" id="IPR005123">
    <property type="entry name" value="Oxoglu/Fe-dep_dioxygenase_dom"/>
</dbReference>
<evidence type="ECO:0000313" key="3">
    <source>
        <dbReference type="Proteomes" id="UP000195807"/>
    </source>
</evidence>
<dbReference type="KEGG" id="cman:A9D14_06135"/>
<dbReference type="InterPro" id="IPR027450">
    <property type="entry name" value="AlkB-like"/>
</dbReference>
<reference evidence="2 3" key="1">
    <citation type="submission" date="2017-01" db="EMBL/GenBank/DDBJ databases">
        <title>Complete genome sequence of esterase-producing bacterium Croceicoccus marinus E4A9.</title>
        <authorList>
            <person name="Wu Y.-H."/>
            <person name="Cheng H."/>
            <person name="Xu L."/>
            <person name="Huo Y.-Y."/>
            <person name="Wang C.-S."/>
            <person name="Xu X.-W."/>
        </authorList>
    </citation>
    <scope>NUCLEOTIDE SEQUENCE [LARGE SCALE GENOMIC DNA]</scope>
    <source>
        <strain evidence="2 3">E4A9</strain>
    </source>
</reference>
<dbReference type="GO" id="GO:0032451">
    <property type="term" value="F:demethylase activity"/>
    <property type="evidence" value="ECO:0007669"/>
    <property type="project" value="TreeGrafter"/>
</dbReference>
<dbReference type="SUPFAM" id="SSF51197">
    <property type="entry name" value="Clavaminate synthase-like"/>
    <property type="match status" value="1"/>
</dbReference>
<sequence>MPSQPDLFADTPALGPAVPGLALSGRLLDPDEQADAIRRIEKLPLAPFRFGPWTGHRETLSFGWHYDFEHGSVARAEPLPGWLAAIRARVAAAFGDPAEDYEQAMLIRYRPGAVIGWHRDRPHFGVVAGLSLGTPATMRLRRRQGGGFLRAGFALDPGEAYRLDGEARREWEHSIAALPETRWSITFRTLARAMPARAIEG</sequence>
<gene>
    <name evidence="2" type="ORF">A9D14_06135</name>
</gene>
<dbReference type="GO" id="GO:0070988">
    <property type="term" value="P:demethylation"/>
    <property type="evidence" value="ECO:0007669"/>
    <property type="project" value="InterPro"/>
</dbReference>
<feature type="domain" description="Fe2OG dioxygenase" evidence="1">
    <location>
        <begin position="100"/>
        <end position="191"/>
    </location>
</feature>
<evidence type="ECO:0000313" key="2">
    <source>
        <dbReference type="EMBL" id="ARU17292.1"/>
    </source>
</evidence>
<evidence type="ECO:0000259" key="1">
    <source>
        <dbReference type="PROSITE" id="PS51471"/>
    </source>
</evidence>
<dbReference type="Gene3D" id="2.60.120.590">
    <property type="entry name" value="Alpha-ketoglutarate-dependent dioxygenase AlkB-like"/>
    <property type="match status" value="1"/>
</dbReference>
<protein>
    <recommendedName>
        <fullName evidence="1">Fe2OG dioxygenase domain-containing protein</fullName>
    </recommendedName>
</protein>
<dbReference type="AlphaFoldDB" id="A0A1Z1FEV6"/>
<dbReference type="PANTHER" id="PTHR12463:SF1">
    <property type="entry name" value="2-OXOGLUTARATE AND FE-DEPENDENT OXYGENASE FAMILY PROTEIN"/>
    <property type="match status" value="1"/>
</dbReference>
<organism evidence="2 3">
    <name type="scientific">Croceicoccus marinus</name>
    <dbReference type="NCBI Taxonomy" id="450378"/>
    <lineage>
        <taxon>Bacteria</taxon>
        <taxon>Pseudomonadati</taxon>
        <taxon>Pseudomonadota</taxon>
        <taxon>Alphaproteobacteria</taxon>
        <taxon>Sphingomonadales</taxon>
        <taxon>Erythrobacteraceae</taxon>
        <taxon>Croceicoccus</taxon>
    </lineage>
</organism>
<dbReference type="PANTHER" id="PTHR12463">
    <property type="entry name" value="OXYGENASE-RELATED"/>
    <property type="match status" value="1"/>
</dbReference>
<dbReference type="OrthoDB" id="278699at2"/>
<dbReference type="GO" id="GO:0016491">
    <property type="term" value="F:oxidoreductase activity"/>
    <property type="evidence" value="ECO:0007669"/>
    <property type="project" value="TreeGrafter"/>
</dbReference>
<accession>A0A1Z1FEV6</accession>
<dbReference type="PROSITE" id="PS51471">
    <property type="entry name" value="FE2OG_OXY"/>
    <property type="match status" value="1"/>
</dbReference>
<dbReference type="InterPro" id="IPR032857">
    <property type="entry name" value="ALKBH4"/>
</dbReference>
<name>A0A1Z1FEV6_9SPHN</name>
<dbReference type="Proteomes" id="UP000195807">
    <property type="component" value="Chromosome"/>
</dbReference>
<dbReference type="Pfam" id="PF13532">
    <property type="entry name" value="2OG-FeII_Oxy_2"/>
    <property type="match status" value="1"/>
</dbReference>
<dbReference type="STRING" id="450378.GCA_001661675_01230"/>
<proteinExistence type="predicted"/>
<dbReference type="InterPro" id="IPR037151">
    <property type="entry name" value="AlkB-like_sf"/>
</dbReference>
<dbReference type="EMBL" id="CP019602">
    <property type="protein sequence ID" value="ARU17292.1"/>
    <property type="molecule type" value="Genomic_DNA"/>
</dbReference>
<keyword evidence="3" id="KW-1185">Reference proteome</keyword>